<dbReference type="PANTHER" id="PTHR24136">
    <property type="entry name" value="SOWAH (DROSOPHILA) HOMOLOG"/>
    <property type="match status" value="1"/>
</dbReference>
<keyword evidence="5" id="KW-0964">Secreted</keyword>
<keyword evidence="12" id="KW-0472">Membrane</keyword>
<reference evidence="14 15" key="1">
    <citation type="submission" date="2021-06" db="EMBL/GenBank/DDBJ databases">
        <title>Caerostris extrusa draft genome.</title>
        <authorList>
            <person name="Kono N."/>
            <person name="Arakawa K."/>
        </authorList>
    </citation>
    <scope>NUCLEOTIDE SEQUENCE [LARGE SCALE GENOMIC DNA]</scope>
</reference>
<comment type="similarity">
    <text evidence="3">Belongs to the ankyrin SOCS box (ASB) family.</text>
</comment>
<organism evidence="14 15">
    <name type="scientific">Caerostris extrusa</name>
    <name type="common">Bark spider</name>
    <name type="synonym">Caerostris bankana</name>
    <dbReference type="NCBI Taxonomy" id="172846"/>
    <lineage>
        <taxon>Eukaryota</taxon>
        <taxon>Metazoa</taxon>
        <taxon>Ecdysozoa</taxon>
        <taxon>Arthropoda</taxon>
        <taxon>Chelicerata</taxon>
        <taxon>Arachnida</taxon>
        <taxon>Araneae</taxon>
        <taxon>Araneomorphae</taxon>
        <taxon>Entelegynae</taxon>
        <taxon>Araneoidea</taxon>
        <taxon>Araneidae</taxon>
        <taxon>Caerostris</taxon>
    </lineage>
</organism>
<dbReference type="GO" id="GO:0016567">
    <property type="term" value="P:protein ubiquitination"/>
    <property type="evidence" value="ECO:0007669"/>
    <property type="project" value="TreeGrafter"/>
</dbReference>
<evidence type="ECO:0000256" key="3">
    <source>
        <dbReference type="ARBA" id="ARBA00005949"/>
    </source>
</evidence>
<dbReference type="SMART" id="SM00248">
    <property type="entry name" value="ANK"/>
    <property type="match status" value="2"/>
</dbReference>
<evidence type="ECO:0000256" key="10">
    <source>
        <dbReference type="ARBA" id="ARBA00023028"/>
    </source>
</evidence>
<evidence type="ECO:0000256" key="5">
    <source>
        <dbReference type="ARBA" id="ARBA00022525"/>
    </source>
</evidence>
<comment type="subcellular location">
    <subcellularLocation>
        <location evidence="2">Secreted</location>
    </subcellularLocation>
    <subcellularLocation>
        <location evidence="1">Target cell membrane</location>
    </subcellularLocation>
</comment>
<sequence length="109" mass="12092">MEQICSCSHGLTSPLHVACQEDHVECADILIKYGANINALDSKSATPLHASCFSGSVLCMVLLLKMGADINTPQSPSTPLHQSCFQDKNTMCRYANKIWSKCKYYEEIY</sequence>
<keyword evidence="11 13" id="KW-0040">ANK repeat</keyword>
<dbReference type="PROSITE" id="PS50297">
    <property type="entry name" value="ANK_REP_REGION"/>
    <property type="match status" value="2"/>
</dbReference>
<keyword evidence="10" id="KW-0638">Presynaptic neurotoxin</keyword>
<evidence type="ECO:0000256" key="2">
    <source>
        <dbReference type="ARBA" id="ARBA00004613"/>
    </source>
</evidence>
<dbReference type="GO" id="GO:0045732">
    <property type="term" value="P:positive regulation of protein catabolic process"/>
    <property type="evidence" value="ECO:0007669"/>
    <property type="project" value="TreeGrafter"/>
</dbReference>
<dbReference type="PANTHER" id="PTHR24136:SF15">
    <property type="entry name" value="ANK_REP_REGION DOMAIN-CONTAINING PROTEIN"/>
    <property type="match status" value="1"/>
</dbReference>
<evidence type="ECO:0000256" key="9">
    <source>
        <dbReference type="ARBA" id="ARBA00022737"/>
    </source>
</evidence>
<dbReference type="Pfam" id="PF12796">
    <property type="entry name" value="Ank_2"/>
    <property type="match status" value="1"/>
</dbReference>
<dbReference type="Proteomes" id="UP001054945">
    <property type="component" value="Unassembled WGS sequence"/>
</dbReference>
<keyword evidence="4" id="KW-0268">Exocytosis</keyword>
<feature type="repeat" description="ANK" evidence="13">
    <location>
        <begin position="10"/>
        <end position="42"/>
    </location>
</feature>
<dbReference type="GO" id="GO:0006887">
    <property type="term" value="P:exocytosis"/>
    <property type="evidence" value="ECO:0007669"/>
    <property type="project" value="UniProtKB-KW"/>
</dbReference>
<gene>
    <name evidence="14" type="ORF">CEXT_480041</name>
</gene>
<evidence type="ECO:0000313" key="15">
    <source>
        <dbReference type="Proteomes" id="UP001054945"/>
    </source>
</evidence>
<accession>A0AAV4RNP6</accession>
<evidence type="ECO:0000313" key="14">
    <source>
        <dbReference type="EMBL" id="GIY23002.1"/>
    </source>
</evidence>
<dbReference type="SUPFAM" id="SSF48403">
    <property type="entry name" value="Ankyrin repeat"/>
    <property type="match status" value="1"/>
</dbReference>
<evidence type="ECO:0000256" key="6">
    <source>
        <dbReference type="ARBA" id="ARBA00022537"/>
    </source>
</evidence>
<keyword evidence="8" id="KW-0528">Neurotoxin</keyword>
<keyword evidence="12" id="KW-1053">Target membrane</keyword>
<keyword evidence="6" id="KW-1052">Target cell membrane</keyword>
<evidence type="ECO:0000256" key="11">
    <source>
        <dbReference type="ARBA" id="ARBA00023043"/>
    </source>
</evidence>
<evidence type="ECO:0000256" key="7">
    <source>
        <dbReference type="ARBA" id="ARBA00022656"/>
    </source>
</evidence>
<proteinExistence type="inferred from homology"/>
<dbReference type="GO" id="GO:0005576">
    <property type="term" value="C:extracellular region"/>
    <property type="evidence" value="ECO:0007669"/>
    <property type="project" value="UniProtKB-SubCell"/>
</dbReference>
<dbReference type="GO" id="GO:0090729">
    <property type="term" value="F:toxin activity"/>
    <property type="evidence" value="ECO:0007669"/>
    <property type="project" value="UniProtKB-KW"/>
</dbReference>
<evidence type="ECO:0000256" key="4">
    <source>
        <dbReference type="ARBA" id="ARBA00022483"/>
    </source>
</evidence>
<dbReference type="InterPro" id="IPR051573">
    <property type="entry name" value="Ankyrin-SOCS_box_domain"/>
</dbReference>
<name>A0AAV4RNP6_CAEEX</name>
<evidence type="ECO:0000256" key="12">
    <source>
        <dbReference type="ARBA" id="ARBA00023298"/>
    </source>
</evidence>
<comment type="caution">
    <text evidence="14">The sequence shown here is derived from an EMBL/GenBank/DDBJ whole genome shotgun (WGS) entry which is preliminary data.</text>
</comment>
<dbReference type="InterPro" id="IPR036770">
    <property type="entry name" value="Ankyrin_rpt-contain_sf"/>
</dbReference>
<evidence type="ECO:0000256" key="8">
    <source>
        <dbReference type="ARBA" id="ARBA00022699"/>
    </source>
</evidence>
<dbReference type="InterPro" id="IPR002110">
    <property type="entry name" value="Ankyrin_rpt"/>
</dbReference>
<dbReference type="GO" id="GO:0044218">
    <property type="term" value="C:other organism cell membrane"/>
    <property type="evidence" value="ECO:0007669"/>
    <property type="project" value="UniProtKB-KW"/>
</dbReference>
<feature type="repeat" description="ANK" evidence="13">
    <location>
        <begin position="43"/>
        <end position="75"/>
    </location>
</feature>
<evidence type="ECO:0000256" key="1">
    <source>
        <dbReference type="ARBA" id="ARBA00004175"/>
    </source>
</evidence>
<dbReference type="Gene3D" id="1.25.40.20">
    <property type="entry name" value="Ankyrin repeat-containing domain"/>
    <property type="match status" value="1"/>
</dbReference>
<evidence type="ECO:0000256" key="13">
    <source>
        <dbReference type="PROSITE-ProRule" id="PRU00023"/>
    </source>
</evidence>
<protein>
    <submittedName>
        <fullName evidence="14">Uncharacterized protein</fullName>
    </submittedName>
</protein>
<keyword evidence="15" id="KW-1185">Reference proteome</keyword>
<dbReference type="PROSITE" id="PS50088">
    <property type="entry name" value="ANK_REPEAT"/>
    <property type="match status" value="2"/>
</dbReference>
<dbReference type="AlphaFoldDB" id="A0AAV4RNP6"/>
<keyword evidence="9" id="KW-0677">Repeat</keyword>
<dbReference type="EMBL" id="BPLR01008224">
    <property type="protein sequence ID" value="GIY23002.1"/>
    <property type="molecule type" value="Genomic_DNA"/>
</dbReference>
<dbReference type="GO" id="GO:0044231">
    <property type="term" value="C:host cell presynaptic membrane"/>
    <property type="evidence" value="ECO:0007669"/>
    <property type="project" value="UniProtKB-KW"/>
</dbReference>
<keyword evidence="7" id="KW-0800">Toxin</keyword>